<evidence type="ECO:0000256" key="5">
    <source>
        <dbReference type="ARBA" id="ARBA00022670"/>
    </source>
</evidence>
<feature type="repeat" description="ANK" evidence="12">
    <location>
        <begin position="1050"/>
        <end position="1082"/>
    </location>
</feature>
<evidence type="ECO:0000256" key="6">
    <source>
        <dbReference type="ARBA" id="ARBA00022737"/>
    </source>
</evidence>
<feature type="repeat" description="TPR" evidence="13">
    <location>
        <begin position="259"/>
        <end position="292"/>
    </location>
</feature>
<comment type="caution">
    <text evidence="14">Lacks conserved residue(s) required for the propagation of feature annotation.</text>
</comment>
<evidence type="ECO:0000256" key="16">
    <source>
        <dbReference type="SAM" id="Phobius"/>
    </source>
</evidence>
<dbReference type="Pfam" id="PF01088">
    <property type="entry name" value="Peptidase_C12"/>
    <property type="match status" value="1"/>
</dbReference>
<keyword evidence="8" id="KW-0378">Hydrolase</keyword>
<feature type="compositionally biased region" description="Basic residues" evidence="15">
    <location>
        <begin position="1359"/>
        <end position="1370"/>
    </location>
</feature>
<feature type="compositionally biased region" description="Low complexity" evidence="15">
    <location>
        <begin position="1287"/>
        <end position="1300"/>
    </location>
</feature>
<dbReference type="SUPFAM" id="SSF48452">
    <property type="entry name" value="TPR-like"/>
    <property type="match status" value="3"/>
</dbReference>
<evidence type="ECO:0000256" key="2">
    <source>
        <dbReference type="ARBA" id="ARBA00004496"/>
    </source>
</evidence>
<feature type="compositionally biased region" description="Pro residues" evidence="15">
    <location>
        <begin position="469"/>
        <end position="488"/>
    </location>
</feature>
<feature type="repeat" description="ANK" evidence="12">
    <location>
        <begin position="983"/>
        <end position="1015"/>
    </location>
</feature>
<dbReference type="GO" id="GO:0051879">
    <property type="term" value="F:Hsp90 protein binding"/>
    <property type="evidence" value="ECO:0007669"/>
    <property type="project" value="TreeGrafter"/>
</dbReference>
<keyword evidence="19" id="KW-1185">Reference proteome</keyword>
<dbReference type="Pfam" id="PF00023">
    <property type="entry name" value="Ank"/>
    <property type="match status" value="1"/>
</dbReference>
<evidence type="ECO:0000256" key="8">
    <source>
        <dbReference type="ARBA" id="ARBA00022801"/>
    </source>
</evidence>
<dbReference type="Pfam" id="PF13432">
    <property type="entry name" value="TPR_16"/>
    <property type="match status" value="1"/>
</dbReference>
<keyword evidence="6" id="KW-0677">Repeat</keyword>
<name>A0A5Q4BN66_9PEZI</name>
<dbReference type="Pfam" id="PF13424">
    <property type="entry name" value="TPR_12"/>
    <property type="match status" value="1"/>
</dbReference>
<dbReference type="SMART" id="SM00028">
    <property type="entry name" value="TPR"/>
    <property type="match status" value="9"/>
</dbReference>
<feature type="repeat" description="TPR" evidence="13">
    <location>
        <begin position="327"/>
        <end position="360"/>
    </location>
</feature>
<dbReference type="OrthoDB" id="2423701at2759"/>
<evidence type="ECO:0000256" key="13">
    <source>
        <dbReference type="PROSITE-ProRule" id="PRU00339"/>
    </source>
</evidence>
<feature type="repeat" description="TPR" evidence="13">
    <location>
        <begin position="542"/>
        <end position="575"/>
    </location>
</feature>
<keyword evidence="4" id="KW-0963">Cytoplasm</keyword>
<evidence type="ECO:0000256" key="9">
    <source>
        <dbReference type="ARBA" id="ARBA00022803"/>
    </source>
</evidence>
<dbReference type="InterPro" id="IPR002110">
    <property type="entry name" value="Ankyrin_rpt"/>
</dbReference>
<comment type="catalytic activity">
    <reaction evidence="1">
        <text>Thiol-dependent hydrolysis of ester, thioester, amide, peptide and isopeptide bonds formed by the C-terminal Gly of ubiquitin (a 76-residue protein attached to proteins as an intracellular targeting signal).</text>
        <dbReference type="EC" id="3.4.19.12"/>
    </reaction>
</comment>
<feature type="region of interest" description="Disordered" evidence="15">
    <location>
        <begin position="1213"/>
        <end position="1233"/>
    </location>
</feature>
<dbReference type="FunFam" id="1.25.40.10:FF:000020">
    <property type="entry name" value="Stress-induced phosphoprotein 1"/>
    <property type="match status" value="1"/>
</dbReference>
<dbReference type="CDD" id="cd09616">
    <property type="entry name" value="Peptidase_C12_UCH_L1_L3"/>
    <property type="match status" value="1"/>
</dbReference>
<dbReference type="FunFam" id="1.25.40.10:FF:000010">
    <property type="entry name" value="Stress-induced phosphoprotein 1"/>
    <property type="match status" value="1"/>
</dbReference>
<evidence type="ECO:0000256" key="3">
    <source>
        <dbReference type="ARBA" id="ARBA00012759"/>
    </source>
</evidence>
<gene>
    <name evidence="18" type="primary">Sti1</name>
    <name evidence="18" type="ORF">CSHISOI_07385</name>
</gene>
<dbReference type="GO" id="GO:0005737">
    <property type="term" value="C:cytoplasm"/>
    <property type="evidence" value="ECO:0007669"/>
    <property type="project" value="UniProtKB-SubCell"/>
</dbReference>
<evidence type="ECO:0000256" key="11">
    <source>
        <dbReference type="ARBA" id="ARBA00064323"/>
    </source>
</evidence>
<feature type="compositionally biased region" description="Low complexity" evidence="15">
    <location>
        <begin position="1665"/>
        <end position="1681"/>
    </location>
</feature>
<dbReference type="InterPro" id="IPR038765">
    <property type="entry name" value="Papain-like_cys_pep_sf"/>
</dbReference>
<dbReference type="GO" id="GO:0006511">
    <property type="term" value="P:ubiquitin-dependent protein catabolic process"/>
    <property type="evidence" value="ECO:0007669"/>
    <property type="project" value="InterPro"/>
</dbReference>
<dbReference type="Pfam" id="PF17830">
    <property type="entry name" value="STI1-HOP_DP"/>
    <property type="match status" value="2"/>
</dbReference>
<dbReference type="PRINTS" id="PR00707">
    <property type="entry name" value="UBCTHYDRLASE"/>
</dbReference>
<keyword evidence="18" id="KW-0346">Stress response</keyword>
<evidence type="ECO:0000313" key="19">
    <source>
        <dbReference type="Proteomes" id="UP000326340"/>
    </source>
</evidence>
<keyword evidence="7" id="KW-0833">Ubl conjugation pathway</keyword>
<dbReference type="InterPro" id="IPR011990">
    <property type="entry name" value="TPR-like_helical_dom_sf"/>
</dbReference>
<protein>
    <recommendedName>
        <fullName evidence="3">ubiquitinyl hydrolase 1</fullName>
        <ecNumber evidence="3">3.4.19.12</ecNumber>
    </recommendedName>
</protein>
<dbReference type="PROSITE" id="PS50005">
    <property type="entry name" value="TPR"/>
    <property type="match status" value="4"/>
</dbReference>
<feature type="domain" description="UCH catalytic" evidence="17">
    <location>
        <begin position="15"/>
        <end position="249"/>
    </location>
</feature>
<dbReference type="FunFam" id="1.25.40.10:FF:000027">
    <property type="entry name" value="stress-induced-phosphoprotein 1 isoform X1"/>
    <property type="match status" value="1"/>
</dbReference>
<feature type="region of interest" description="Disordered" evidence="15">
    <location>
        <begin position="1446"/>
        <end position="1484"/>
    </location>
</feature>
<feature type="repeat" description="ANK" evidence="12">
    <location>
        <begin position="1149"/>
        <end position="1181"/>
    </location>
</feature>
<evidence type="ECO:0000256" key="12">
    <source>
        <dbReference type="PROSITE-ProRule" id="PRU00023"/>
    </source>
</evidence>
<feature type="region of interest" description="Disordered" evidence="15">
    <location>
        <begin position="1269"/>
        <end position="1380"/>
    </location>
</feature>
<proteinExistence type="inferred from homology"/>
<dbReference type="PRINTS" id="PR01415">
    <property type="entry name" value="ANKYRIN"/>
</dbReference>
<keyword evidence="16" id="KW-0472">Membrane</keyword>
<feature type="compositionally biased region" description="Basic and acidic residues" evidence="15">
    <location>
        <begin position="500"/>
        <end position="511"/>
    </location>
</feature>
<feature type="non-terminal residue" evidence="18">
    <location>
        <position position="2072"/>
    </location>
</feature>
<dbReference type="PROSITE" id="PS50088">
    <property type="entry name" value="ANK_REPEAT"/>
    <property type="match status" value="8"/>
</dbReference>
<dbReference type="InterPro" id="IPR006636">
    <property type="entry name" value="STI1_HS-bd"/>
</dbReference>
<evidence type="ECO:0000256" key="1">
    <source>
        <dbReference type="ARBA" id="ARBA00000707"/>
    </source>
</evidence>
<dbReference type="InterPro" id="IPR001578">
    <property type="entry name" value="Peptidase_C12_UCH"/>
</dbReference>
<feature type="region of interest" description="Disordered" evidence="15">
    <location>
        <begin position="454"/>
        <end position="511"/>
    </location>
</feature>
<dbReference type="SUPFAM" id="SSF48403">
    <property type="entry name" value="Ankyrin repeat"/>
    <property type="match status" value="1"/>
</dbReference>
<evidence type="ECO:0000256" key="14">
    <source>
        <dbReference type="PROSITE-ProRule" id="PRU01393"/>
    </source>
</evidence>
<organism evidence="18 19">
    <name type="scientific">Colletotrichum shisoi</name>
    <dbReference type="NCBI Taxonomy" id="2078593"/>
    <lineage>
        <taxon>Eukaryota</taxon>
        <taxon>Fungi</taxon>
        <taxon>Dikarya</taxon>
        <taxon>Ascomycota</taxon>
        <taxon>Pezizomycotina</taxon>
        <taxon>Sordariomycetes</taxon>
        <taxon>Hypocreomycetidae</taxon>
        <taxon>Glomerellales</taxon>
        <taxon>Glomerellaceae</taxon>
        <taxon>Colletotrichum</taxon>
        <taxon>Colletotrichum destructivum species complex</taxon>
    </lineage>
</organism>
<dbReference type="Gene3D" id="1.10.260.100">
    <property type="match status" value="2"/>
</dbReference>
<dbReference type="Gene3D" id="1.25.40.10">
    <property type="entry name" value="Tetratricopeptide repeat domain"/>
    <property type="match status" value="3"/>
</dbReference>
<dbReference type="FunFam" id="1.10.260.100:FF:000002">
    <property type="entry name" value="Stress-induced-phosphoprotein 1 (Hsp70/Hsp90-organizing)"/>
    <property type="match status" value="1"/>
</dbReference>
<evidence type="ECO:0000256" key="10">
    <source>
        <dbReference type="ARBA" id="ARBA00022807"/>
    </source>
</evidence>
<dbReference type="InterPro" id="IPR036959">
    <property type="entry name" value="Peptidase_C12_UCH_sf"/>
</dbReference>
<feature type="region of interest" description="Disordered" evidence="15">
    <location>
        <begin position="1641"/>
        <end position="1734"/>
    </location>
</feature>
<comment type="caution">
    <text evidence="18">The sequence shown here is derived from an EMBL/GenBank/DDBJ whole genome shotgun (WGS) entry which is preliminary data.</text>
</comment>
<dbReference type="PANTHER" id="PTHR22904">
    <property type="entry name" value="TPR REPEAT CONTAINING PROTEIN"/>
    <property type="match status" value="1"/>
</dbReference>
<comment type="subunit">
    <text evidence="11">Part of a larger complex that includes HSP70, HSP90, and immunophilins.</text>
</comment>
<feature type="repeat" description="TPR" evidence="13">
    <location>
        <begin position="583"/>
        <end position="616"/>
    </location>
</feature>
<dbReference type="Gene3D" id="1.25.40.20">
    <property type="entry name" value="Ankyrin repeat-containing domain"/>
    <property type="match status" value="2"/>
</dbReference>
<feature type="compositionally biased region" description="Basic and acidic residues" evidence="15">
    <location>
        <begin position="1701"/>
        <end position="1710"/>
    </location>
</feature>
<evidence type="ECO:0000313" key="18">
    <source>
        <dbReference type="EMBL" id="TQN68057.1"/>
    </source>
</evidence>
<evidence type="ECO:0000256" key="15">
    <source>
        <dbReference type="SAM" id="MobiDB-lite"/>
    </source>
</evidence>
<dbReference type="PANTHER" id="PTHR22904:SF523">
    <property type="entry name" value="STRESS-INDUCED-PHOSPHOPROTEIN 1"/>
    <property type="match status" value="1"/>
</dbReference>
<keyword evidence="10" id="KW-0788">Thiol protease</keyword>
<evidence type="ECO:0000256" key="7">
    <source>
        <dbReference type="ARBA" id="ARBA00022786"/>
    </source>
</evidence>
<dbReference type="SUPFAM" id="SSF54001">
    <property type="entry name" value="Cysteine proteinases"/>
    <property type="match status" value="1"/>
</dbReference>
<dbReference type="SMART" id="SM00727">
    <property type="entry name" value="STI1"/>
    <property type="match status" value="2"/>
</dbReference>
<keyword evidence="9 13" id="KW-0802">TPR repeat</keyword>
<dbReference type="Proteomes" id="UP000326340">
    <property type="component" value="Unassembled WGS sequence"/>
</dbReference>
<reference evidence="18 19" key="1">
    <citation type="journal article" date="2019" name="Sci. Rep.">
        <title>Colletotrichum shisoi sp. nov., an anthracnose pathogen of Perilla frutescens in Japan: molecular phylogenetic, morphological and genomic evidence.</title>
        <authorList>
            <person name="Gan P."/>
            <person name="Tsushima A."/>
            <person name="Hiroyama R."/>
            <person name="Narusaka M."/>
            <person name="Takano Y."/>
            <person name="Narusaka Y."/>
            <person name="Kawaradani M."/>
            <person name="Damm U."/>
            <person name="Shirasu K."/>
        </authorList>
    </citation>
    <scope>NUCLEOTIDE SEQUENCE [LARGE SCALE GENOMIC DNA]</scope>
    <source>
        <strain evidence="18 19">PG-2018a</strain>
    </source>
</reference>
<feature type="repeat" description="ANK" evidence="12">
    <location>
        <begin position="1083"/>
        <end position="1115"/>
    </location>
</feature>
<feature type="transmembrane region" description="Helical" evidence="16">
    <location>
        <begin position="2038"/>
        <end position="2065"/>
    </location>
</feature>
<dbReference type="Pfam" id="PF12796">
    <property type="entry name" value="Ank_2"/>
    <property type="match status" value="3"/>
</dbReference>
<feature type="compositionally biased region" description="Gly residues" evidence="15">
    <location>
        <begin position="1527"/>
        <end position="1538"/>
    </location>
</feature>
<keyword evidence="12" id="KW-0040">ANK repeat</keyword>
<keyword evidence="16" id="KW-0812">Transmembrane</keyword>
<comment type="subcellular location">
    <subcellularLocation>
        <location evidence="2">Cytoplasm</location>
    </subcellularLocation>
</comment>
<feature type="compositionally biased region" description="Acidic residues" evidence="15">
    <location>
        <begin position="489"/>
        <end position="499"/>
    </location>
</feature>
<dbReference type="GO" id="GO:0042030">
    <property type="term" value="F:ATPase inhibitor activity"/>
    <property type="evidence" value="ECO:0007669"/>
    <property type="project" value="UniProtKB-ARBA"/>
</dbReference>
<keyword evidence="16" id="KW-1133">Transmembrane helix</keyword>
<dbReference type="EMBL" id="PUHP01000777">
    <property type="protein sequence ID" value="TQN68057.1"/>
    <property type="molecule type" value="Genomic_DNA"/>
</dbReference>
<feature type="repeat" description="ANK" evidence="12">
    <location>
        <begin position="1116"/>
        <end position="1148"/>
    </location>
</feature>
<dbReference type="FunFam" id="1.10.260.100:FF:000004">
    <property type="entry name" value="Putative stress-induced-phosphoprotein 1"/>
    <property type="match status" value="1"/>
</dbReference>
<dbReference type="GO" id="GO:0004843">
    <property type="term" value="F:cysteine-type deubiquitinase activity"/>
    <property type="evidence" value="ECO:0007669"/>
    <property type="project" value="UniProtKB-EC"/>
</dbReference>
<evidence type="ECO:0000259" key="17">
    <source>
        <dbReference type="PROSITE" id="PS52048"/>
    </source>
</evidence>
<comment type="similarity">
    <text evidence="14">Belongs to the peptidase C12 family.</text>
</comment>
<feature type="repeat" description="ANK" evidence="12">
    <location>
        <begin position="917"/>
        <end position="949"/>
    </location>
</feature>
<dbReference type="InterPro" id="IPR041243">
    <property type="entry name" value="STI1/HOP_DP"/>
</dbReference>
<dbReference type="PROSITE" id="PS52048">
    <property type="entry name" value="UCH_DOMAIN"/>
    <property type="match status" value="1"/>
</dbReference>
<feature type="repeat" description="ANK" evidence="12">
    <location>
        <begin position="1016"/>
        <end position="1040"/>
    </location>
</feature>
<dbReference type="EC" id="3.4.19.12" evidence="3"/>
<dbReference type="InterPro" id="IPR036770">
    <property type="entry name" value="Ankyrin_rpt-contain_sf"/>
</dbReference>
<dbReference type="InterPro" id="IPR019734">
    <property type="entry name" value="TPR_rpt"/>
</dbReference>
<accession>A0A5Q4BN66</accession>
<evidence type="ECO:0000256" key="4">
    <source>
        <dbReference type="ARBA" id="ARBA00022490"/>
    </source>
</evidence>
<dbReference type="Gene3D" id="3.40.532.10">
    <property type="entry name" value="Peptidase C12, ubiquitin carboxyl-terminal hydrolase"/>
    <property type="match status" value="1"/>
</dbReference>
<feature type="region of interest" description="Disordered" evidence="15">
    <location>
        <begin position="1507"/>
        <end position="1555"/>
    </location>
</feature>
<dbReference type="SMART" id="SM00248">
    <property type="entry name" value="ANK"/>
    <property type="match status" value="9"/>
</dbReference>
<sequence length="2072" mass="226259">MPADGVYVSPTGKKTFIPLENNPDVFTSLIHDLGISSSLGFFDVYSLDEPALLALVPRPALALIFIAPAPMYYSVRAADGTRTATEDGITYKGAGPQEPVTWFRQTIGHACGLYALFHAVGSGEAREFVTEGSLMDRLLKEAEPLGWEARADVLYRSEELEEAHMKAARRGDTAAPSGEEPVGYHFIAFVKGRDGHLWELEGGSDGPVDRGLLEEGEDMLSEGALERGVKKFLGYADGNLEFSIIALAKTDPEINMASADELKALGNKAIAEKNFDEAVAKFTEAIELQPENHILYSNRSAAYASKKDWQNALEDAKKTTELKPDWAKGWGRLGTAQYGLGDLLAANDAYEEGLKVDPNNAGLKKDLAATQKAMKAEAGGDAGDPTGGLGNMFSDPQLLQKLAANPKTAGFLADPTFMARLQQMKENPKGSPDLFTDPRMLQVLGVLMGVDMQMGMPDDVSPDAEMRDAPPPPESKPAPKKAPTPEPAPEPEEDLDEEALEKKKAKEAADKEKALGTENYKKRNFDEAIAHYTKAWELHKDITYLNNLGAAYFEKGDYEKAIETCTKAVEEGREIYADFKLIAKSYARIGTAYEKLGNLELAVENYKKSLTEHRTPEVNAKLRAAERNKIEQARLAYLDPAKAEEAREEGNKKFKESDWPGAVAAYTEMIKRAPEDPRGYSNRAAAFVKLLEFPSAVEDCNTAIKKDPTFIRAYIRKAQAFHGMREYSKSVDACTEAAKVDQEHHKSANAREIEQQQQKAFNAMYAARENESEEQTKERLARDPEIMSIMNDPIMQSILQQAQSDPAALTEHMRNADIKAKVQKLIAAGVIRVGRMDSPMKEAYVQLIEVIATDTSDPAATEAHVRQLITSLPSVLRSRDEDERTALHHAARLGRDAIVNAILETNPKCDIDVQDADKCTPLHLAARNGHADVVGTLLRRGANVRAEESFRETPLHEASRSGHAGIVGVLIENGAVVDAPNQDLGTSLHIASRRGCEDAIRVLLDAGANPATKDAVGDTPLHDAARGGHAGVVAMLLATGLVSIEAQNANDFTPLSVAARHGREAIVRMLVEQGADVDTMSNEYCTPLHQAASEGHDGVVRILIAAGADVDLQDKDDQTPLHAGVMFEHEAVVASLLAADADVDMRDTEDCTPLHHAVKNENKTMVRDLLEAGADPTVISSTGETPQSLARLLSRGGSIADLFNSPQVVPKQGVAAWNQRPKRARPPSKPNQEAEVEACRYFQGLFWSPTSECSFESMSVWDMLYDPDTEDKLSPRPPPAAESPVKSPVGSPTRSPTRSPVRSRPHSRAVSPTRSPGMSPARTPTAYSPPQSPLLQPPSGDGGGGSPSAAPAGLSMKEMRKHVSQKRRKISYASRSRDEKPVKRWFHLPANNVAWVMDLVQRICAMDHRTDAECDRIVAFIEETYHEIRINAPYRKPHFKMEAAAAADAGNGGAPDMGPSPGPTPGGGVSGTPPAVLSPTPAPPKSQMFSIVLPVIDVDIDDGTKRSLQDVQIGDEARVSSSRPTIGTGGADGGGGNSDGRRGTARPPVPAAANKPRHPLGAMPTNLQHHLFPHLAHFDAMAKLRASFTKSELHVPRSLDQSYHESLSAADLALRSESQVLFRYLSRVEARLTTTTAAAAAATVKSDADAAETEDGGASRSRAMTMTTTTQQPHQQQKRQQNPFDRHVQRTLSRQSSSKQKKTDGTKAELGRMAGRQDQASSVQAKVSRERRRMDRERRKQILVVAQLWVWKIDENTVISAFPDRWDDKNAKTLLNGIKHRVLGMRDIRSETMDMMRIVEAVLESAVGHSEEEFHFQFEGPRSYCNVFAASIAHVVSRTPATTIRASVRYQETDQTHRRGLSDLCLSQALTSPTLQSNEVMKRYANFKASISKMGTSKTVLDDLRAEIELLQEIDDVREEINMIKRVLRSQDRVFDGFREAEAGRRLTTGAVTAATAAAAALTERQGAFKAYKHPTLDFFKRLEEDANRVRDSVGFSLLPGCSPPLFSPNSIITTLLDLRQREANIEEALSASEQSKILFIFTGATVVFVSTSSLILLLLLLLLLRVSCGAL</sequence>
<dbReference type="PROSITE" id="PS50297">
    <property type="entry name" value="ANK_REP_REGION"/>
    <property type="match status" value="8"/>
</dbReference>
<keyword evidence="5" id="KW-0645">Protease</keyword>
<feature type="repeat" description="ANK" evidence="12">
    <location>
        <begin position="950"/>
        <end position="982"/>
    </location>
</feature>